<name>A0A225WDS1_9STRA</name>
<protein>
    <submittedName>
        <fullName evidence="1">Uncharacterized protein</fullName>
    </submittedName>
</protein>
<proteinExistence type="predicted"/>
<gene>
    <name evidence="1" type="ORF">PHMEG_00010405</name>
</gene>
<comment type="caution">
    <text evidence="1">The sequence shown here is derived from an EMBL/GenBank/DDBJ whole genome shotgun (WGS) entry which is preliminary data.</text>
</comment>
<reference evidence="2" key="1">
    <citation type="submission" date="2017-03" db="EMBL/GenBank/DDBJ databases">
        <title>Phytopthora megakarya and P. palmivora, two closely related causual agents of cacao black pod achieved similar genome size and gene model numbers by different mechanisms.</title>
        <authorList>
            <person name="Ali S."/>
            <person name="Shao J."/>
            <person name="Larry D.J."/>
            <person name="Kronmiller B."/>
            <person name="Shen D."/>
            <person name="Strem M.D."/>
            <person name="Melnick R.L."/>
            <person name="Guiltinan M.J."/>
            <person name="Tyler B.M."/>
            <person name="Meinhardt L.W."/>
            <person name="Bailey B.A."/>
        </authorList>
    </citation>
    <scope>NUCLEOTIDE SEQUENCE [LARGE SCALE GENOMIC DNA]</scope>
    <source>
        <strain evidence="2">zdho120</strain>
    </source>
</reference>
<accession>A0A225WDS1</accession>
<dbReference type="Proteomes" id="UP000198211">
    <property type="component" value="Unassembled WGS sequence"/>
</dbReference>
<organism evidence="1 2">
    <name type="scientific">Phytophthora megakarya</name>
    <dbReference type="NCBI Taxonomy" id="4795"/>
    <lineage>
        <taxon>Eukaryota</taxon>
        <taxon>Sar</taxon>
        <taxon>Stramenopiles</taxon>
        <taxon>Oomycota</taxon>
        <taxon>Peronosporomycetes</taxon>
        <taxon>Peronosporales</taxon>
        <taxon>Peronosporaceae</taxon>
        <taxon>Phytophthora</taxon>
    </lineage>
</organism>
<evidence type="ECO:0000313" key="1">
    <source>
        <dbReference type="EMBL" id="OWZ15886.1"/>
    </source>
</evidence>
<dbReference type="AlphaFoldDB" id="A0A225WDS1"/>
<sequence length="242" mass="28085">MKTDRLAYWFNVTLSSILDAQTTRSSMDYMVSSLTVQLNKHLCNHTNSCFKQSKTTSHDSYCLYRFSRVRVEHTSFELSGVELTRKLCHEYMYGFNYETMATFRDHASAKYHAVSSLDDYICRPRTLESVNLLRIHYVVLSEIEGQLTNTWKFYRLFKASKRLRTKIIPALRSHANVLFLQPRFTKAVSFGVAEFVDVNRFVVVGFSVVDIFVVDIFVVDIFKIDSFDVDSLLVVESRLGFV</sequence>
<keyword evidence="2" id="KW-1185">Reference proteome</keyword>
<evidence type="ECO:0000313" key="2">
    <source>
        <dbReference type="Proteomes" id="UP000198211"/>
    </source>
</evidence>
<dbReference type="EMBL" id="NBNE01001036">
    <property type="protein sequence ID" value="OWZ15886.1"/>
    <property type="molecule type" value="Genomic_DNA"/>
</dbReference>